<dbReference type="AlphaFoldDB" id="A0A379FCU7"/>
<proteinExistence type="predicted"/>
<gene>
    <name evidence="1" type="ORF">NCTC10376_03281</name>
</gene>
<organism evidence="1 2">
    <name type="scientific">Proteus vulgaris</name>
    <dbReference type="NCBI Taxonomy" id="585"/>
    <lineage>
        <taxon>Bacteria</taxon>
        <taxon>Pseudomonadati</taxon>
        <taxon>Pseudomonadota</taxon>
        <taxon>Gammaproteobacteria</taxon>
        <taxon>Enterobacterales</taxon>
        <taxon>Morganellaceae</taxon>
        <taxon>Proteus</taxon>
    </lineage>
</organism>
<dbReference type="EMBL" id="UGTW01000001">
    <property type="protein sequence ID" value="SUC17338.1"/>
    <property type="molecule type" value="Genomic_DNA"/>
</dbReference>
<accession>A0A379FCU7</accession>
<name>A0A379FCU7_PROVU</name>
<dbReference type="Proteomes" id="UP000254331">
    <property type="component" value="Unassembled WGS sequence"/>
</dbReference>
<dbReference type="RefSeq" id="WP_099659429.1">
    <property type="nucleotide sequence ID" value="NZ_UGTW01000001.1"/>
</dbReference>
<reference evidence="1 2" key="1">
    <citation type="submission" date="2018-06" db="EMBL/GenBank/DDBJ databases">
        <authorList>
            <consortium name="Pathogen Informatics"/>
            <person name="Doyle S."/>
        </authorList>
    </citation>
    <scope>NUCLEOTIDE SEQUENCE [LARGE SCALE GENOMIC DNA]</scope>
    <source>
        <strain evidence="1 2">NCTC10376</strain>
    </source>
</reference>
<evidence type="ECO:0000313" key="1">
    <source>
        <dbReference type="EMBL" id="SUC17338.1"/>
    </source>
</evidence>
<evidence type="ECO:0000313" key="2">
    <source>
        <dbReference type="Proteomes" id="UP000254331"/>
    </source>
</evidence>
<sequence length="126" mass="14535">MEYGNTCKTVRDKRAIEFRTRHLVSNALQILRDGDQREIAQATSRSDSTISRRIQSIDGVCEMLATRRVVGFVREGEKVIRESDYKLYLENMAELSRLKLQVHAYEKASIAGTTEAFREEQLGLFY</sequence>
<protein>
    <submittedName>
        <fullName evidence="1">Phage regulatory protein</fullName>
    </submittedName>
</protein>